<dbReference type="InterPro" id="IPR043502">
    <property type="entry name" value="DNA/RNA_pol_sf"/>
</dbReference>
<dbReference type="InterPro" id="IPR002298">
    <property type="entry name" value="DNA_polymerase_A"/>
</dbReference>
<dbReference type="Pfam" id="PF00476">
    <property type="entry name" value="DNA_pol_A"/>
    <property type="match status" value="1"/>
</dbReference>
<dbReference type="PANTHER" id="PTHR10133">
    <property type="entry name" value="DNA POLYMERASE I"/>
    <property type="match status" value="1"/>
</dbReference>
<dbReference type="SMART" id="SM00482">
    <property type="entry name" value="POLAc"/>
    <property type="match status" value="1"/>
</dbReference>
<dbReference type="AlphaFoldDB" id="A0A6J7M390"/>
<organism evidence="3">
    <name type="scientific">freshwater metagenome</name>
    <dbReference type="NCBI Taxonomy" id="449393"/>
    <lineage>
        <taxon>unclassified sequences</taxon>
        <taxon>metagenomes</taxon>
        <taxon>ecological metagenomes</taxon>
    </lineage>
</organism>
<proteinExistence type="predicted"/>
<feature type="domain" description="DNA-directed DNA polymerase family A palm" evidence="2">
    <location>
        <begin position="331"/>
        <end position="530"/>
    </location>
</feature>
<evidence type="ECO:0000259" key="2">
    <source>
        <dbReference type="SMART" id="SM00482"/>
    </source>
</evidence>
<evidence type="ECO:0000256" key="1">
    <source>
        <dbReference type="ARBA" id="ARBA00022705"/>
    </source>
</evidence>
<reference evidence="3" key="1">
    <citation type="submission" date="2020-05" db="EMBL/GenBank/DDBJ databases">
        <authorList>
            <person name="Chiriac C."/>
            <person name="Salcher M."/>
            <person name="Ghai R."/>
            <person name="Kavagutti S V."/>
        </authorList>
    </citation>
    <scope>NUCLEOTIDE SEQUENCE</scope>
</reference>
<dbReference type="PANTHER" id="PTHR10133:SF27">
    <property type="entry name" value="DNA POLYMERASE NU"/>
    <property type="match status" value="1"/>
</dbReference>
<evidence type="ECO:0000313" key="3">
    <source>
        <dbReference type="EMBL" id="CAB4974225.1"/>
    </source>
</evidence>
<dbReference type="GO" id="GO:0006302">
    <property type="term" value="P:double-strand break repair"/>
    <property type="evidence" value="ECO:0007669"/>
    <property type="project" value="TreeGrafter"/>
</dbReference>
<gene>
    <name evidence="3" type="ORF">UFOPK3772_03600</name>
</gene>
<dbReference type="InterPro" id="IPR001098">
    <property type="entry name" value="DNA-dir_DNA_pol_A_palm_dom"/>
</dbReference>
<name>A0A6J7M390_9ZZZZ</name>
<dbReference type="Gene3D" id="1.10.150.20">
    <property type="entry name" value="5' to 3' exonuclease, C-terminal subdomain"/>
    <property type="match status" value="1"/>
</dbReference>
<dbReference type="GO" id="GO:0003677">
    <property type="term" value="F:DNA binding"/>
    <property type="evidence" value="ECO:0007669"/>
    <property type="project" value="InterPro"/>
</dbReference>
<dbReference type="GO" id="GO:0003887">
    <property type="term" value="F:DNA-directed DNA polymerase activity"/>
    <property type="evidence" value="ECO:0007669"/>
    <property type="project" value="InterPro"/>
</dbReference>
<protein>
    <submittedName>
        <fullName evidence="3">Unannotated protein</fullName>
    </submittedName>
</protein>
<dbReference type="GO" id="GO:0006261">
    <property type="term" value="P:DNA-templated DNA replication"/>
    <property type="evidence" value="ECO:0007669"/>
    <property type="project" value="InterPro"/>
</dbReference>
<sequence length="591" mass="65613">MIAATVPDLVGLDCFEEVWSTDAEYSAPAGQRPVPICVVAREARTGREIRAWEDDLATMRRPPFRIDQRALFVSYAAPAEFSVFHALGWPAPERTLDLYAEFRALTNRLATPSGSGLLGALVYHGLDAMDAAEKTAMRDLAIRGGPFTDDERRALLDYCAEDVHALGRLLPRMLPRIDLPRALLRGRYGWAVAAMEHRGIPIDVPMFRHLRERWGGVQAELVAEVDARYGVYDGTTFKRDRFVAWLIANNIPWPRLPTGELDTDQDTFRSMAKAYPVVSELRELRSSLGKMRLFDDLAIGPDGRNRTAIMPFQASTGRNQPSNAKFIFGPSRWLRSLIKPEEGRALAYIDYGQQEFAIAAALSGDTAMMDAYRSGDPYLAFGKQAGAIPPDGTKSTHKAERDRFKACVLAVQYGMGFESLADRIGQNPDVAKWLLKLHRQTYPAYWRWSEAAVDRAMLTGKIETVFGWPIHVGPADGSVKPVNSRSLANFPCQANGAEMLRIACCLLVERGVELCAPIHDAVLIEGPADSIDAEVERARSIMAEASRIVLNGFEVGTDVVVVRYPDRYVDEAGVDFWNRVARLAGPLEGRQ</sequence>
<keyword evidence="1" id="KW-0235">DNA replication</keyword>
<accession>A0A6J7M390</accession>
<dbReference type="SUPFAM" id="SSF56672">
    <property type="entry name" value="DNA/RNA polymerases"/>
    <property type="match status" value="1"/>
</dbReference>
<dbReference type="Gene3D" id="3.30.70.370">
    <property type="match status" value="1"/>
</dbReference>
<dbReference type="EMBL" id="CAFBNE010000242">
    <property type="protein sequence ID" value="CAB4974225.1"/>
    <property type="molecule type" value="Genomic_DNA"/>
</dbReference>